<evidence type="ECO:0000313" key="1">
    <source>
        <dbReference type="EMBL" id="OEU06244.1"/>
    </source>
</evidence>
<proteinExistence type="predicted"/>
<dbReference type="KEGG" id="fcy:FRACYDRAFT_255620"/>
<dbReference type="EMBL" id="KV784419">
    <property type="protein sequence ID" value="OEU06244.1"/>
    <property type="molecule type" value="Genomic_DNA"/>
</dbReference>
<reference evidence="1 2" key="1">
    <citation type="submission" date="2016-09" db="EMBL/GenBank/DDBJ databases">
        <title>Extensive genetic diversity and differential bi-allelic expression allows diatom success in the polar Southern Ocean.</title>
        <authorList>
            <consortium name="DOE Joint Genome Institute"/>
            <person name="Mock T."/>
            <person name="Otillar R.P."/>
            <person name="Strauss J."/>
            <person name="Dupont C."/>
            <person name="Frickenhaus S."/>
            <person name="Maumus F."/>
            <person name="Mcmullan M."/>
            <person name="Sanges R."/>
            <person name="Schmutz J."/>
            <person name="Toseland A."/>
            <person name="Valas R."/>
            <person name="Veluchamy A."/>
            <person name="Ward B.J."/>
            <person name="Allen A."/>
            <person name="Barry K."/>
            <person name="Falciatore A."/>
            <person name="Ferrante M."/>
            <person name="Fortunato A.E."/>
            <person name="Gloeckner G."/>
            <person name="Gruber A."/>
            <person name="Hipkin R."/>
            <person name="Janech M."/>
            <person name="Kroth P."/>
            <person name="Leese F."/>
            <person name="Lindquist E."/>
            <person name="Lyon B.R."/>
            <person name="Martin J."/>
            <person name="Mayer C."/>
            <person name="Parker M."/>
            <person name="Quesneville H."/>
            <person name="Raymond J."/>
            <person name="Uhlig C."/>
            <person name="Valentin K.U."/>
            <person name="Worden A.Z."/>
            <person name="Armbrust E.V."/>
            <person name="Bowler C."/>
            <person name="Green B."/>
            <person name="Moulton V."/>
            <person name="Van Oosterhout C."/>
            <person name="Grigoriev I."/>
        </authorList>
    </citation>
    <scope>NUCLEOTIDE SEQUENCE [LARGE SCALE GENOMIC DNA]</scope>
    <source>
        <strain evidence="1 2">CCMP1102</strain>
    </source>
</reference>
<dbReference type="AlphaFoldDB" id="A0A1E7EK48"/>
<gene>
    <name evidence="1" type="ORF">FRACYDRAFT_255620</name>
</gene>
<dbReference type="InParanoid" id="A0A1E7EK48"/>
<evidence type="ECO:0000313" key="2">
    <source>
        <dbReference type="Proteomes" id="UP000095751"/>
    </source>
</evidence>
<accession>A0A1E7EK48</accession>
<dbReference type="PROSITE" id="PS51257">
    <property type="entry name" value="PROKAR_LIPOPROTEIN"/>
    <property type="match status" value="1"/>
</dbReference>
<name>A0A1E7EK48_9STRA</name>
<protein>
    <submittedName>
        <fullName evidence="1">Uncharacterized protein</fullName>
    </submittedName>
</protein>
<organism evidence="1 2">
    <name type="scientific">Fragilariopsis cylindrus CCMP1102</name>
    <dbReference type="NCBI Taxonomy" id="635003"/>
    <lineage>
        <taxon>Eukaryota</taxon>
        <taxon>Sar</taxon>
        <taxon>Stramenopiles</taxon>
        <taxon>Ochrophyta</taxon>
        <taxon>Bacillariophyta</taxon>
        <taxon>Bacillariophyceae</taxon>
        <taxon>Bacillariophycidae</taxon>
        <taxon>Bacillariales</taxon>
        <taxon>Bacillariaceae</taxon>
        <taxon>Fragilariopsis</taxon>
    </lineage>
</organism>
<dbReference type="Proteomes" id="UP000095751">
    <property type="component" value="Unassembled WGS sequence"/>
</dbReference>
<sequence length="199" mass="22347">MSPKCAWVHYSAVFQSSVGCPLSMCHLSQHQLHDLQKKYIPTLLNKIGVARTHAQVLVFGPRSYGGIGCNNLCIKQGLDAVQNLIRQLRTPGYGKQLATILLRTSQNASGLSKSLLQYPLIRAPHLEGHHHVHIQRYLAKHKASLEIECIPEPTYERPGDAYIMDVVCEPETETEMDRTRLKYYTNAEKSIKSTIAKAI</sequence>
<keyword evidence="2" id="KW-1185">Reference proteome</keyword>